<dbReference type="InterPro" id="IPR036390">
    <property type="entry name" value="WH_DNA-bd_sf"/>
</dbReference>
<dbReference type="SUPFAM" id="SSF46785">
    <property type="entry name" value="Winged helix' DNA-binding domain"/>
    <property type="match status" value="1"/>
</dbReference>
<dbReference type="NCBIfam" id="NF033788">
    <property type="entry name" value="HTH_metalloreg"/>
    <property type="match status" value="1"/>
</dbReference>
<dbReference type="Proteomes" id="UP000234328">
    <property type="component" value="Unassembled WGS sequence"/>
</dbReference>
<dbReference type="InterPro" id="IPR011991">
    <property type="entry name" value="ArsR-like_HTH"/>
</dbReference>
<keyword evidence="6" id="KW-1185">Reference proteome</keyword>
<evidence type="ECO:0000313" key="5">
    <source>
        <dbReference type="EMBL" id="PLC54271.1"/>
    </source>
</evidence>
<protein>
    <submittedName>
        <fullName evidence="5">Transcriptional regulator</fullName>
    </submittedName>
</protein>
<evidence type="ECO:0000256" key="2">
    <source>
        <dbReference type="ARBA" id="ARBA00023125"/>
    </source>
</evidence>
<evidence type="ECO:0000256" key="1">
    <source>
        <dbReference type="ARBA" id="ARBA00023015"/>
    </source>
</evidence>
<dbReference type="SMART" id="SM00418">
    <property type="entry name" value="HTH_ARSR"/>
    <property type="match status" value="1"/>
</dbReference>
<dbReference type="CDD" id="cd00090">
    <property type="entry name" value="HTH_ARSR"/>
    <property type="match status" value="1"/>
</dbReference>
<dbReference type="RefSeq" id="WP_102069720.1">
    <property type="nucleotide sequence ID" value="NZ_PDNV01000005.1"/>
</dbReference>
<keyword evidence="1" id="KW-0805">Transcription regulation</keyword>
<keyword evidence="2" id="KW-0238">DNA-binding</keyword>
<feature type="domain" description="HTH arsR-type" evidence="4">
    <location>
        <begin position="1"/>
        <end position="95"/>
    </location>
</feature>
<dbReference type="PROSITE" id="PS50987">
    <property type="entry name" value="HTH_ARSR_2"/>
    <property type="match status" value="1"/>
</dbReference>
<evidence type="ECO:0000256" key="3">
    <source>
        <dbReference type="ARBA" id="ARBA00023163"/>
    </source>
</evidence>
<dbReference type="InterPro" id="IPR051011">
    <property type="entry name" value="Metal_resp_trans_reg"/>
</dbReference>
<evidence type="ECO:0000259" key="4">
    <source>
        <dbReference type="PROSITE" id="PS50987"/>
    </source>
</evidence>
<name>A0A2N4UGW2_9BURK</name>
<dbReference type="Pfam" id="PF12840">
    <property type="entry name" value="HTH_20"/>
    <property type="match status" value="1"/>
</dbReference>
<dbReference type="OrthoDB" id="5297460at2"/>
<organism evidence="5 6">
    <name type="scientific">Pollutimonas nitritireducens</name>
    <dbReference type="NCBI Taxonomy" id="2045209"/>
    <lineage>
        <taxon>Bacteria</taxon>
        <taxon>Pseudomonadati</taxon>
        <taxon>Pseudomonadota</taxon>
        <taxon>Betaproteobacteria</taxon>
        <taxon>Burkholderiales</taxon>
        <taxon>Alcaligenaceae</taxon>
        <taxon>Pollutimonas</taxon>
    </lineage>
</organism>
<dbReference type="EMBL" id="PDNV01000005">
    <property type="protein sequence ID" value="PLC54271.1"/>
    <property type="molecule type" value="Genomic_DNA"/>
</dbReference>
<gene>
    <name evidence="5" type="ORF">CR155_09170</name>
</gene>
<comment type="caution">
    <text evidence="5">The sequence shown here is derived from an EMBL/GenBank/DDBJ whole genome shotgun (WGS) entry which is preliminary data.</text>
</comment>
<dbReference type="PRINTS" id="PR00778">
    <property type="entry name" value="HTHARSR"/>
</dbReference>
<proteinExistence type="predicted"/>
<reference evidence="5 6" key="1">
    <citation type="submission" date="2017-10" db="EMBL/GenBank/DDBJ databases">
        <title>Two draft genome sequences of Pusillimonas sp. strains isolated from a nitrate- and radionuclide-contaminated groundwater in Russia.</title>
        <authorList>
            <person name="Grouzdev D.S."/>
            <person name="Tourova T.P."/>
            <person name="Goeva M.A."/>
            <person name="Babich T.L."/>
            <person name="Sokolova D.S."/>
            <person name="Abdullin R."/>
            <person name="Poltaraus A.B."/>
            <person name="Toshchakov S.V."/>
            <person name="Nazina T.N."/>
        </authorList>
    </citation>
    <scope>NUCLEOTIDE SEQUENCE [LARGE SCALE GENOMIC DNA]</scope>
    <source>
        <strain evidence="5 6">JR1/69-2-13</strain>
    </source>
</reference>
<evidence type="ECO:0000313" key="6">
    <source>
        <dbReference type="Proteomes" id="UP000234328"/>
    </source>
</evidence>
<dbReference type="AlphaFoldDB" id="A0A2N4UGW2"/>
<dbReference type="PANTHER" id="PTHR43132:SF2">
    <property type="entry name" value="ARSENICAL RESISTANCE OPERON REPRESSOR ARSR-RELATED"/>
    <property type="match status" value="1"/>
</dbReference>
<accession>A0A2N4UGW2</accession>
<dbReference type="InterPro" id="IPR001845">
    <property type="entry name" value="HTH_ArsR_DNA-bd_dom"/>
</dbReference>
<dbReference type="PANTHER" id="PTHR43132">
    <property type="entry name" value="ARSENICAL RESISTANCE OPERON REPRESSOR ARSR-RELATED"/>
    <property type="match status" value="1"/>
</dbReference>
<dbReference type="GO" id="GO:0003677">
    <property type="term" value="F:DNA binding"/>
    <property type="evidence" value="ECO:0007669"/>
    <property type="project" value="UniProtKB-KW"/>
</dbReference>
<dbReference type="GO" id="GO:0003700">
    <property type="term" value="F:DNA-binding transcription factor activity"/>
    <property type="evidence" value="ECO:0007669"/>
    <property type="project" value="InterPro"/>
</dbReference>
<keyword evidence="3" id="KW-0804">Transcription</keyword>
<dbReference type="InterPro" id="IPR036388">
    <property type="entry name" value="WH-like_DNA-bd_sf"/>
</dbReference>
<dbReference type="Gene3D" id="1.10.10.10">
    <property type="entry name" value="Winged helix-like DNA-binding domain superfamily/Winged helix DNA-binding domain"/>
    <property type="match status" value="1"/>
</dbReference>
<sequence>METKSIVRALAAIAHESRLETYRYLVQAGPSGLPAGRLSELVGIAPSSLSFHLKELVNAGLLSSRQEGRFVFYSAEYETMNSLLAYLTDNCCGGNPCLSVNADACPAPHKAHS</sequence>